<comment type="caution">
    <text evidence="8">The sequence shown here is derived from an EMBL/GenBank/DDBJ whole genome shotgun (WGS) entry which is preliminary data.</text>
</comment>
<dbReference type="PANTHER" id="PTHR15493:SF9">
    <property type="entry name" value="GH14043P"/>
    <property type="match status" value="1"/>
</dbReference>
<feature type="compositionally biased region" description="Polar residues" evidence="6">
    <location>
        <begin position="1"/>
        <end position="26"/>
    </location>
</feature>
<dbReference type="Gene3D" id="1.20.1280.50">
    <property type="match status" value="1"/>
</dbReference>
<keyword evidence="2" id="KW-0479">Metal-binding</keyword>
<name>A0A9J6GGS9_HAELO</name>
<sequence length="286" mass="31888">MECTPARSSSSLSVHRTPSVLQSTPVSHPWTPESGYCSPGGHLTDTSFGFSCSTSPFSGEDASCCSFFPHSSRHMPRCLSPVEEQPRVDFLRGLQSQTPVVRKVLSYLTPRELSVVCRTSSVWRRLCLSLPEEALRWRQYTKRRRDLWESSRENLRCGKQEKKPPSLSLPLAESNANVEAPGPAVQGDGAVGPRSRHDIYAQEAQTLKEGEWHLSCPLCSYPSRVAANGTAARCKSPTCSYQFCPKCRRDSHLPKPCTTISVPTNPRTKKHLLIGSNYSKKQLRRL</sequence>
<keyword evidence="9" id="KW-1185">Reference proteome</keyword>
<dbReference type="GO" id="GO:0008270">
    <property type="term" value="F:zinc ion binding"/>
    <property type="evidence" value="ECO:0007669"/>
    <property type="project" value="UniProtKB-KW"/>
</dbReference>
<dbReference type="OrthoDB" id="9984940at2759"/>
<evidence type="ECO:0000259" key="7">
    <source>
        <dbReference type="PROSITE" id="PS51872"/>
    </source>
</evidence>
<keyword evidence="5" id="KW-0862">Zinc</keyword>
<gene>
    <name evidence="8" type="ORF">HPB48_003979</name>
</gene>
<accession>A0A9J6GGS9</accession>
<dbReference type="Proteomes" id="UP000821853">
    <property type="component" value="Chromosome 4"/>
</dbReference>
<feature type="domain" description="ZBR-type" evidence="7">
    <location>
        <begin position="212"/>
        <end position="260"/>
    </location>
</feature>
<dbReference type="InterPro" id="IPR036047">
    <property type="entry name" value="F-box-like_dom_sf"/>
</dbReference>
<feature type="region of interest" description="Disordered" evidence="6">
    <location>
        <begin position="1"/>
        <end position="27"/>
    </location>
</feature>
<dbReference type="OMA" id="REWRQIC"/>
<dbReference type="GO" id="GO:0005634">
    <property type="term" value="C:nucleus"/>
    <property type="evidence" value="ECO:0007669"/>
    <property type="project" value="TreeGrafter"/>
</dbReference>
<evidence type="ECO:0000256" key="4">
    <source>
        <dbReference type="ARBA" id="ARBA00022786"/>
    </source>
</evidence>
<organism evidence="8 9">
    <name type="scientific">Haemaphysalis longicornis</name>
    <name type="common">Bush tick</name>
    <dbReference type="NCBI Taxonomy" id="44386"/>
    <lineage>
        <taxon>Eukaryota</taxon>
        <taxon>Metazoa</taxon>
        <taxon>Ecdysozoa</taxon>
        <taxon>Arthropoda</taxon>
        <taxon>Chelicerata</taxon>
        <taxon>Arachnida</taxon>
        <taxon>Acari</taxon>
        <taxon>Parasitiformes</taxon>
        <taxon>Ixodida</taxon>
        <taxon>Ixodoidea</taxon>
        <taxon>Ixodidae</taxon>
        <taxon>Haemaphysalinae</taxon>
        <taxon>Haemaphysalis</taxon>
    </lineage>
</organism>
<evidence type="ECO:0000256" key="5">
    <source>
        <dbReference type="ARBA" id="ARBA00022833"/>
    </source>
</evidence>
<protein>
    <recommendedName>
        <fullName evidence="7">ZBR-type domain-containing protein</fullName>
    </recommendedName>
</protein>
<comment type="pathway">
    <text evidence="1">Protein modification; protein ubiquitination.</text>
</comment>
<dbReference type="AlphaFoldDB" id="A0A9J6GGS9"/>
<evidence type="ECO:0000313" key="8">
    <source>
        <dbReference type="EMBL" id="KAH9373985.1"/>
    </source>
</evidence>
<evidence type="ECO:0000256" key="3">
    <source>
        <dbReference type="ARBA" id="ARBA00022771"/>
    </source>
</evidence>
<evidence type="ECO:0000256" key="1">
    <source>
        <dbReference type="ARBA" id="ARBA00004906"/>
    </source>
</evidence>
<dbReference type="InterPro" id="IPR044064">
    <property type="entry name" value="ZF_ZBR"/>
</dbReference>
<dbReference type="PANTHER" id="PTHR15493">
    <property type="entry name" value="F-BOX ONLY PROTEIN 5 AND 43"/>
    <property type="match status" value="1"/>
</dbReference>
<dbReference type="Gene3D" id="2.20.25.20">
    <property type="match status" value="1"/>
</dbReference>
<evidence type="ECO:0000313" key="9">
    <source>
        <dbReference type="Proteomes" id="UP000821853"/>
    </source>
</evidence>
<dbReference type="GO" id="GO:0045835">
    <property type="term" value="P:negative regulation of meiotic nuclear division"/>
    <property type="evidence" value="ECO:0007669"/>
    <property type="project" value="InterPro"/>
</dbReference>
<dbReference type="EMBL" id="JABSTR010000006">
    <property type="protein sequence ID" value="KAH9373985.1"/>
    <property type="molecule type" value="Genomic_DNA"/>
</dbReference>
<dbReference type="GO" id="GO:0007088">
    <property type="term" value="P:regulation of mitotic nuclear division"/>
    <property type="evidence" value="ECO:0007669"/>
    <property type="project" value="InterPro"/>
</dbReference>
<dbReference type="PROSITE" id="PS51872">
    <property type="entry name" value="ZF_ZBR"/>
    <property type="match status" value="1"/>
</dbReference>
<keyword evidence="4" id="KW-0833">Ubl conjugation pathway</keyword>
<dbReference type="SUPFAM" id="SSF81383">
    <property type="entry name" value="F-box domain"/>
    <property type="match status" value="1"/>
</dbReference>
<reference evidence="8 9" key="1">
    <citation type="journal article" date="2020" name="Cell">
        <title>Large-Scale Comparative Analyses of Tick Genomes Elucidate Their Genetic Diversity and Vector Capacities.</title>
        <authorList>
            <consortium name="Tick Genome and Microbiome Consortium (TIGMIC)"/>
            <person name="Jia N."/>
            <person name="Wang J."/>
            <person name="Shi W."/>
            <person name="Du L."/>
            <person name="Sun Y."/>
            <person name="Zhan W."/>
            <person name="Jiang J.F."/>
            <person name="Wang Q."/>
            <person name="Zhang B."/>
            <person name="Ji P."/>
            <person name="Bell-Sakyi L."/>
            <person name="Cui X.M."/>
            <person name="Yuan T.T."/>
            <person name="Jiang B.G."/>
            <person name="Yang W.F."/>
            <person name="Lam T.T."/>
            <person name="Chang Q.C."/>
            <person name="Ding S.J."/>
            <person name="Wang X.J."/>
            <person name="Zhu J.G."/>
            <person name="Ruan X.D."/>
            <person name="Zhao L."/>
            <person name="Wei J.T."/>
            <person name="Ye R.Z."/>
            <person name="Que T.C."/>
            <person name="Du C.H."/>
            <person name="Zhou Y.H."/>
            <person name="Cheng J.X."/>
            <person name="Dai P.F."/>
            <person name="Guo W.B."/>
            <person name="Han X.H."/>
            <person name="Huang E.J."/>
            <person name="Li L.F."/>
            <person name="Wei W."/>
            <person name="Gao Y.C."/>
            <person name="Liu J.Z."/>
            <person name="Shao H.Z."/>
            <person name="Wang X."/>
            <person name="Wang C.C."/>
            <person name="Yang T.C."/>
            <person name="Huo Q.B."/>
            <person name="Li W."/>
            <person name="Chen H.Y."/>
            <person name="Chen S.E."/>
            <person name="Zhou L.G."/>
            <person name="Ni X.B."/>
            <person name="Tian J.H."/>
            <person name="Sheng Y."/>
            <person name="Liu T."/>
            <person name="Pan Y.S."/>
            <person name="Xia L.Y."/>
            <person name="Li J."/>
            <person name="Zhao F."/>
            <person name="Cao W.C."/>
        </authorList>
    </citation>
    <scope>NUCLEOTIDE SEQUENCE [LARGE SCALE GENOMIC DNA]</scope>
    <source>
        <strain evidence="8">HaeL-2018</strain>
    </source>
</reference>
<dbReference type="InterPro" id="IPR047147">
    <property type="entry name" value="FBX5_43"/>
</dbReference>
<evidence type="ECO:0000256" key="2">
    <source>
        <dbReference type="ARBA" id="ARBA00022723"/>
    </source>
</evidence>
<evidence type="ECO:0000256" key="6">
    <source>
        <dbReference type="SAM" id="MobiDB-lite"/>
    </source>
</evidence>
<dbReference type="VEuPathDB" id="VectorBase:HLOH_049602"/>
<proteinExistence type="predicted"/>
<keyword evidence="3" id="KW-0863">Zinc-finger</keyword>